<proteinExistence type="predicted"/>
<evidence type="ECO:0000313" key="2">
    <source>
        <dbReference type="EMBL" id="KUG16963.1"/>
    </source>
</evidence>
<evidence type="ECO:0000313" key="3">
    <source>
        <dbReference type="EMBL" id="KUG17442.1"/>
    </source>
</evidence>
<gene>
    <name evidence="4" type="ORF">ASZ90_011730</name>
    <name evidence="3" type="ORF">ASZ90_012882</name>
    <name evidence="2" type="ORF">ASZ90_013364</name>
    <name evidence="1" type="ORF">ASZ90_013426</name>
</gene>
<accession>A0A0W8F980</accession>
<dbReference type="EMBL" id="LNQE01001374">
    <property type="protein sequence ID" value="KUG18600.1"/>
    <property type="molecule type" value="Genomic_DNA"/>
</dbReference>
<evidence type="ECO:0000313" key="4">
    <source>
        <dbReference type="EMBL" id="KUG18600.1"/>
    </source>
</evidence>
<dbReference type="EMBL" id="LNQE01001472">
    <property type="protein sequence ID" value="KUG16963.1"/>
    <property type="molecule type" value="Genomic_DNA"/>
</dbReference>
<dbReference type="EMBL" id="LNQE01001474">
    <property type="protein sequence ID" value="KUG16917.1"/>
    <property type="molecule type" value="Genomic_DNA"/>
</dbReference>
<dbReference type="AlphaFoldDB" id="A0A0W8F980"/>
<reference evidence="2" key="1">
    <citation type="journal article" date="2015" name="Proc. Natl. Acad. Sci. U.S.A.">
        <title>Networks of energetic and metabolic interactions define dynamics in microbial communities.</title>
        <authorList>
            <person name="Embree M."/>
            <person name="Liu J.K."/>
            <person name="Al-Bassam M.M."/>
            <person name="Zengler K."/>
        </authorList>
    </citation>
    <scope>NUCLEOTIDE SEQUENCE</scope>
</reference>
<sequence length="47" mass="5172">MYKDDGLAKPKNVKVSFSEESNYPSLDEMIEVLVGAGYFVKKDSQGG</sequence>
<dbReference type="EMBL" id="LNQE01001442">
    <property type="protein sequence ID" value="KUG17442.1"/>
    <property type="molecule type" value="Genomic_DNA"/>
</dbReference>
<evidence type="ECO:0000313" key="1">
    <source>
        <dbReference type="EMBL" id="KUG16917.1"/>
    </source>
</evidence>
<protein>
    <submittedName>
        <fullName evidence="2">Uncharacterized protein</fullName>
    </submittedName>
</protein>
<comment type="caution">
    <text evidence="2">The sequence shown here is derived from an EMBL/GenBank/DDBJ whole genome shotgun (WGS) entry which is preliminary data.</text>
</comment>
<name>A0A0W8F980_9ZZZZ</name>
<organism evidence="2">
    <name type="scientific">hydrocarbon metagenome</name>
    <dbReference type="NCBI Taxonomy" id="938273"/>
    <lineage>
        <taxon>unclassified sequences</taxon>
        <taxon>metagenomes</taxon>
        <taxon>ecological metagenomes</taxon>
    </lineage>
</organism>